<feature type="compositionally biased region" description="Low complexity" evidence="6">
    <location>
        <begin position="146"/>
        <end position="163"/>
    </location>
</feature>
<keyword evidence="9" id="KW-1185">Reference proteome</keyword>
<dbReference type="Proteomes" id="UP001162031">
    <property type="component" value="Unassembled WGS sequence"/>
</dbReference>
<proteinExistence type="inferred from homology"/>
<evidence type="ECO:0000313" key="9">
    <source>
        <dbReference type="Proteomes" id="UP001162031"/>
    </source>
</evidence>
<name>A0AAV0T2C5_HYABA</name>
<dbReference type="GO" id="GO:0005576">
    <property type="term" value="C:extracellular region"/>
    <property type="evidence" value="ECO:0007669"/>
    <property type="project" value="UniProtKB-SubCell"/>
</dbReference>
<evidence type="ECO:0000256" key="5">
    <source>
        <dbReference type="ARBA" id="ARBA00023157"/>
    </source>
</evidence>
<comment type="subcellular location">
    <subcellularLocation>
        <location evidence="1">Secreted</location>
    </subcellularLocation>
</comment>
<feature type="region of interest" description="Disordered" evidence="6">
    <location>
        <begin position="146"/>
        <end position="202"/>
    </location>
</feature>
<evidence type="ECO:0000256" key="3">
    <source>
        <dbReference type="ARBA" id="ARBA00022525"/>
    </source>
</evidence>
<reference evidence="8" key="1">
    <citation type="submission" date="2022-12" db="EMBL/GenBank/DDBJ databases">
        <authorList>
            <person name="Webb A."/>
        </authorList>
    </citation>
    <scope>NUCLEOTIDE SEQUENCE</scope>
    <source>
        <strain evidence="8">Hp1</strain>
    </source>
</reference>
<dbReference type="Pfam" id="PF00964">
    <property type="entry name" value="Elicitin"/>
    <property type="match status" value="1"/>
</dbReference>
<evidence type="ECO:0000256" key="7">
    <source>
        <dbReference type="SAM" id="SignalP"/>
    </source>
</evidence>
<keyword evidence="3" id="KW-0964">Secreted</keyword>
<evidence type="ECO:0000256" key="4">
    <source>
        <dbReference type="ARBA" id="ARBA00022978"/>
    </source>
</evidence>
<sequence length="202" mass="20509">MRSWTAALVLSALPIGTANAADKCASNVLVRAFEGLHVNALLVSCMTQHNFSAALDGSVDLSAADATTAPAQVQAICASDACTTILSALVASATFNLTNCIVGDNVVLRTEISSLQTTCQTLSTPSSLTKALAAAPSAAPVEAPAAVPAVPTEPATPAPVVSTEDVQQEQPKGEEEPKPIAALNVRDGAKVGLESPSTYCDH</sequence>
<protein>
    <recommendedName>
        <fullName evidence="10">Elicitin-like protein</fullName>
    </recommendedName>
</protein>
<organism evidence="8 9">
    <name type="scientific">Hyaloperonospora brassicae</name>
    <name type="common">Brassica downy mildew</name>
    <name type="synonym">Peronospora brassicae</name>
    <dbReference type="NCBI Taxonomy" id="162125"/>
    <lineage>
        <taxon>Eukaryota</taxon>
        <taxon>Sar</taxon>
        <taxon>Stramenopiles</taxon>
        <taxon>Oomycota</taxon>
        <taxon>Peronosporomycetes</taxon>
        <taxon>Peronosporales</taxon>
        <taxon>Peronosporaceae</taxon>
        <taxon>Hyaloperonospora</taxon>
    </lineage>
</organism>
<accession>A0AAV0T2C5</accession>
<evidence type="ECO:0000256" key="2">
    <source>
        <dbReference type="ARBA" id="ARBA00009544"/>
    </source>
</evidence>
<evidence type="ECO:0000256" key="1">
    <source>
        <dbReference type="ARBA" id="ARBA00004613"/>
    </source>
</evidence>
<dbReference type="EMBL" id="CANTFL010000090">
    <property type="protein sequence ID" value="CAI5713235.1"/>
    <property type="molecule type" value="Genomic_DNA"/>
</dbReference>
<dbReference type="SMART" id="SM01187">
    <property type="entry name" value="Elicitin"/>
    <property type="match status" value="1"/>
</dbReference>
<feature type="signal peptide" evidence="7">
    <location>
        <begin position="1"/>
        <end position="20"/>
    </location>
</feature>
<evidence type="ECO:0000313" key="8">
    <source>
        <dbReference type="EMBL" id="CAI5713235.1"/>
    </source>
</evidence>
<feature type="chain" id="PRO_5043426686" description="Elicitin-like protein" evidence="7">
    <location>
        <begin position="21"/>
        <end position="202"/>
    </location>
</feature>
<keyword evidence="4" id="KW-0928">Hypersensitive response elicitation</keyword>
<evidence type="ECO:0008006" key="10">
    <source>
        <dbReference type="Google" id="ProtNLM"/>
    </source>
</evidence>
<gene>
    <name evidence="8" type="ORF">HBR001_LOCUS1003</name>
</gene>
<dbReference type="SUPFAM" id="SSF48647">
    <property type="entry name" value="Fungal elicitin"/>
    <property type="match status" value="1"/>
</dbReference>
<keyword evidence="7" id="KW-0732">Signal</keyword>
<dbReference type="Gene3D" id="1.10.239.10">
    <property type="entry name" value="Elicitin domain"/>
    <property type="match status" value="1"/>
</dbReference>
<dbReference type="InterPro" id="IPR036470">
    <property type="entry name" value="Elicitin_sf"/>
</dbReference>
<comment type="caution">
    <text evidence="8">The sequence shown here is derived from an EMBL/GenBank/DDBJ whole genome shotgun (WGS) entry which is preliminary data.</text>
</comment>
<dbReference type="GO" id="GO:0052040">
    <property type="term" value="P:symbiont-mediated perturbation of host programmed cell death"/>
    <property type="evidence" value="ECO:0007669"/>
    <property type="project" value="UniProtKB-KW"/>
</dbReference>
<dbReference type="InterPro" id="IPR002200">
    <property type="entry name" value="Elicitin"/>
</dbReference>
<comment type="similarity">
    <text evidence="2">Belongs to the elicitin family.</text>
</comment>
<keyword evidence="5" id="KW-1015">Disulfide bond</keyword>
<dbReference type="AlphaFoldDB" id="A0AAV0T2C5"/>
<evidence type="ECO:0000256" key="6">
    <source>
        <dbReference type="SAM" id="MobiDB-lite"/>
    </source>
</evidence>